<dbReference type="InterPro" id="IPR036390">
    <property type="entry name" value="WH_DNA-bd_sf"/>
</dbReference>
<evidence type="ECO:0000313" key="5">
    <source>
        <dbReference type="EMBL" id="KAH7043850.1"/>
    </source>
</evidence>
<name>A0ABQ8G3K5_9PEZI</name>
<dbReference type="Proteomes" id="UP000774617">
    <property type="component" value="Unassembled WGS sequence"/>
</dbReference>
<comment type="caution">
    <text evidence="5">The sequence shown here is derived from an EMBL/GenBank/DDBJ whole genome shotgun (WGS) entry which is preliminary data.</text>
</comment>
<accession>A0ABQ8G3K5</accession>
<feature type="region of interest" description="Disordered" evidence="3">
    <location>
        <begin position="207"/>
        <end position="234"/>
    </location>
</feature>
<feature type="region of interest" description="Disordered" evidence="3">
    <location>
        <begin position="583"/>
        <end position="615"/>
    </location>
</feature>
<feature type="compositionally biased region" description="Basic and acidic residues" evidence="3">
    <location>
        <begin position="439"/>
        <end position="451"/>
    </location>
</feature>
<keyword evidence="1 2" id="KW-0238">DNA-binding</keyword>
<evidence type="ECO:0000313" key="6">
    <source>
        <dbReference type="Proteomes" id="UP000774617"/>
    </source>
</evidence>
<evidence type="ECO:0000256" key="3">
    <source>
        <dbReference type="SAM" id="MobiDB-lite"/>
    </source>
</evidence>
<feature type="compositionally biased region" description="Basic and acidic residues" evidence="3">
    <location>
        <begin position="918"/>
        <end position="941"/>
    </location>
</feature>
<evidence type="ECO:0000259" key="4">
    <source>
        <dbReference type="PROSITE" id="PS50039"/>
    </source>
</evidence>
<feature type="compositionally biased region" description="Low complexity" evidence="3">
    <location>
        <begin position="1088"/>
        <end position="1100"/>
    </location>
</feature>
<feature type="compositionally biased region" description="Polar residues" evidence="3">
    <location>
        <begin position="211"/>
        <end position="228"/>
    </location>
</feature>
<feature type="DNA-binding region" description="Fork-head" evidence="2">
    <location>
        <begin position="465"/>
        <end position="565"/>
    </location>
</feature>
<keyword evidence="6" id="KW-1185">Reference proteome</keyword>
<feature type="region of interest" description="Disordered" evidence="3">
    <location>
        <begin position="1033"/>
        <end position="1106"/>
    </location>
</feature>
<dbReference type="InterPro" id="IPR036388">
    <property type="entry name" value="WH-like_DNA-bd_sf"/>
</dbReference>
<feature type="region of interest" description="Disordered" evidence="3">
    <location>
        <begin position="363"/>
        <end position="458"/>
    </location>
</feature>
<reference evidence="5 6" key="1">
    <citation type="journal article" date="2021" name="Nat. Commun.">
        <title>Genetic determinants of endophytism in the Arabidopsis root mycobiome.</title>
        <authorList>
            <person name="Mesny F."/>
            <person name="Miyauchi S."/>
            <person name="Thiergart T."/>
            <person name="Pickel B."/>
            <person name="Atanasova L."/>
            <person name="Karlsson M."/>
            <person name="Huettel B."/>
            <person name="Barry K.W."/>
            <person name="Haridas S."/>
            <person name="Chen C."/>
            <person name="Bauer D."/>
            <person name="Andreopoulos W."/>
            <person name="Pangilinan J."/>
            <person name="LaButti K."/>
            <person name="Riley R."/>
            <person name="Lipzen A."/>
            <person name="Clum A."/>
            <person name="Drula E."/>
            <person name="Henrissat B."/>
            <person name="Kohler A."/>
            <person name="Grigoriev I.V."/>
            <person name="Martin F.M."/>
            <person name="Hacquard S."/>
        </authorList>
    </citation>
    <scope>NUCLEOTIDE SEQUENCE [LARGE SCALE GENOMIC DNA]</scope>
    <source>
        <strain evidence="5 6">MPI-SDFR-AT-0080</strain>
    </source>
</reference>
<feature type="region of interest" description="Disordered" evidence="3">
    <location>
        <begin position="893"/>
        <end position="960"/>
    </location>
</feature>
<dbReference type="Pfam" id="PF00250">
    <property type="entry name" value="Forkhead"/>
    <property type="match status" value="1"/>
</dbReference>
<feature type="region of interest" description="Disordered" evidence="3">
    <location>
        <begin position="103"/>
        <end position="137"/>
    </location>
</feature>
<evidence type="ECO:0000256" key="1">
    <source>
        <dbReference type="ARBA" id="ARBA00023125"/>
    </source>
</evidence>
<protein>
    <recommendedName>
        <fullName evidence="4">Fork-head domain-containing protein</fullName>
    </recommendedName>
</protein>
<keyword evidence="2" id="KW-0539">Nucleus</keyword>
<gene>
    <name evidence="5" type="ORF">B0J12DRAFT_742760</name>
</gene>
<comment type="subcellular location">
    <subcellularLocation>
        <location evidence="2">Nucleus</location>
    </subcellularLocation>
</comment>
<dbReference type="Gene3D" id="1.10.10.10">
    <property type="entry name" value="Winged helix-like DNA-binding domain superfamily/Winged helix DNA-binding domain"/>
    <property type="match status" value="1"/>
</dbReference>
<dbReference type="InterPro" id="IPR001766">
    <property type="entry name" value="Fork_head_dom"/>
</dbReference>
<dbReference type="SUPFAM" id="SSF46785">
    <property type="entry name" value="Winged helix' DNA-binding domain"/>
    <property type="match status" value="1"/>
</dbReference>
<evidence type="ECO:0000256" key="2">
    <source>
        <dbReference type="PROSITE-ProRule" id="PRU00089"/>
    </source>
</evidence>
<proteinExistence type="predicted"/>
<feature type="domain" description="Fork-head" evidence="4">
    <location>
        <begin position="465"/>
        <end position="565"/>
    </location>
</feature>
<dbReference type="EMBL" id="JAGTJR010000022">
    <property type="protein sequence ID" value="KAH7043850.1"/>
    <property type="molecule type" value="Genomic_DNA"/>
</dbReference>
<organism evidence="5 6">
    <name type="scientific">Macrophomina phaseolina</name>
    <dbReference type="NCBI Taxonomy" id="35725"/>
    <lineage>
        <taxon>Eukaryota</taxon>
        <taxon>Fungi</taxon>
        <taxon>Dikarya</taxon>
        <taxon>Ascomycota</taxon>
        <taxon>Pezizomycotina</taxon>
        <taxon>Dothideomycetes</taxon>
        <taxon>Dothideomycetes incertae sedis</taxon>
        <taxon>Botryosphaeriales</taxon>
        <taxon>Botryosphaeriaceae</taxon>
        <taxon>Macrophomina</taxon>
    </lineage>
</organism>
<dbReference type="PROSITE" id="PS50039">
    <property type="entry name" value="FORK_HEAD_3"/>
    <property type="match status" value="1"/>
</dbReference>
<sequence length="1160" mass="129477">MGIWAPSTIAEIKGVQNSIPDHPVAAEETQSQRVILDSRFRGREFNGNSRLWDRTENGTAWTPETHKHTLEENLANEQQWTAPENNRPLPGVGDIRQRLQSSTSFQKEPDAPVQNRADQAPGPDVNPSIEKAYQPQDDTREVRTIDDDSMLGFSESKIGEYLDDDGLQADLEPEIPDLALEIPDVSTEDIAGHGARLHDKAENLDAESFGSKHSQAVSSENRTSQNKHQPAKRNSLANCSVCGKSIFSKLAKVYDPTCISCKNKKQTAEEDSAPRLLITESPEEVWRRRLQPVQQHPSPVGEIRAPQPIREMSRFGQVHQNLHAELSTLQDTEVAVSRESIRIPPESLSEDGMNGLSERYQTATNKAHTTAGHESEEEVETADQSAEAAGGEGPSFEASRPARRARSPVNENINNATAGMGSDNARSAIGSEVPQGTHGKAERDAHSDGAPKDSSNLPAPCAKLPASFSWPELIGFALAETSDHRMTAAQVHQWIVDNIHGYDIHNTTHRSSIAATLSQQKAKFPKADAVMEGSRQLSRWRLAPEYVSAYKNELKNHRERLRRERELQGVRNGLVSRRKEFNEFAKSSHTAPDSSDPRPASQHKDISSLPPPSAETPMFIQRHRVAYDDDGRDIVAGFKDVPIERWTELAKAESFRTKGLRFYVGDYIKAPLPNRFKFADYTHKPLVQTIAQIEEIRQRRDASGYAVLVQWFVTKEAAEWWKCRHVKSLWPKDEKTGSYVPATVWDVLTSDFIIEQEKLDPEETKRRIIPNLFFELDTDVWLLYLKQGQGPEIWPGIAFGPQSPRSAEKETENTEAGLERTIERSCSASRNSTLSQAWTATQSQITLRTKAMAEANQPQKKLPHDDLAGSQQISKARNRAFISPALMVEAVPISSEQAPPKQPPLSRVLFTPSPINDQVEKDSSATDFRRSKNVSKPDRKMPRSAPGAPMKRQKRGVTPEEQAAVRAFLLEEQANAEYRTKDLFAAVPELDPDNAAWDREAKIAEIKARPSRKARFTNNLTYARLERPSHTFFKEVDRPLPKAYKAPPSSRPGSGYSDHAVTDLTTRSNGRRASLSNPDMDMQDAPYTQSSTTNGTSSSQFDPNKPEMFDTVEELLNLPSNLVPTLYEGRLAFRDGTVGANGRLPRAKKVFKVEGTCRES</sequence>